<dbReference type="Pfam" id="PF10222">
    <property type="entry name" value="DUF2152"/>
    <property type="match status" value="1"/>
</dbReference>
<comment type="caution">
    <text evidence="8">The sequence shown here is derived from an EMBL/GenBank/DDBJ whole genome shotgun (WGS) entry which is preliminary data.</text>
</comment>
<comment type="subcellular location">
    <subcellularLocation>
        <location evidence="1">Membrane</location>
        <topology evidence="1">Single-pass type I membrane protein</topology>
    </subcellularLocation>
</comment>
<keyword evidence="4 7" id="KW-1133">Transmembrane helix</keyword>
<dbReference type="AlphaFoldDB" id="A0AAE0W0K2"/>
<evidence type="ECO:0000313" key="8">
    <source>
        <dbReference type="EMBL" id="KAK3597583.1"/>
    </source>
</evidence>
<accession>A0AAE0W0K2</accession>
<keyword evidence="2 7" id="KW-0812">Transmembrane</keyword>
<dbReference type="GO" id="GO:0016020">
    <property type="term" value="C:membrane"/>
    <property type="evidence" value="ECO:0007669"/>
    <property type="project" value="UniProtKB-SubCell"/>
</dbReference>
<dbReference type="EMBL" id="JAEAOA010001797">
    <property type="protein sequence ID" value="KAK3597583.1"/>
    <property type="molecule type" value="Genomic_DNA"/>
</dbReference>
<sequence>MQNVINLMVYSMRVICCRIRTRQMWVRGIIQNSVNRVNSLSRSRKIILVILMLLVLLYYLGPLLFGKRNRSLREGCLAEKLQLFQSEVDNLDAFINHVPPLDGEQHFPPYVGNGKVAVAFGSHNGLFIRLNRALSLPVNFYPIIGTALSGYKADVAHVLQIRKGLAYRLQSYNMKKGCVYVGSRIYAHRSRSSVLVHEIKAQNPTNVDFHVDLDQIRASGWTDSTVTTHSAKNFQEENVSYSVTSGLVSTSDQSIFVAAAIASVSVNIPVLKIPAGRTERHQYLTVVHYSSPFTKEEANQALSVLEKQARKELEEVLKIEPGQLRREHTSIWSKLWESGFSISSSKAVGAINGDKINSTMYYVLSNVPSPLNDPLTSKEDRTAIMKTLYYPDRCYKEHTTLHSTTLWVDPYDEDGIARIVATWIITLEKQGCNVMIQAGTEGVLQAMLLSIGALRFSNDHLEFWMHPKDLHRDFVFHRINYGNNTHLNISAIVGEDNKASLYAALDRNDKPYFACDAGCIDLPVQLSKEKKMFPVKLTEPLTSILYITADKFHMEELKHAIHVKEIVEAPAHEHHVIAMHRHGHHLGGLPTIFWVSIAFLVIVFHLFLFKLICNEYCQAQERFTRGRYTV</sequence>
<feature type="transmembrane region" description="Helical" evidence="7">
    <location>
        <begin position="46"/>
        <end position="65"/>
    </location>
</feature>
<dbReference type="InterPro" id="IPR018795">
    <property type="entry name" value="K2013-like"/>
</dbReference>
<reference evidence="8" key="3">
    <citation type="submission" date="2023-05" db="EMBL/GenBank/DDBJ databases">
        <authorList>
            <person name="Smith C.H."/>
        </authorList>
    </citation>
    <scope>NUCLEOTIDE SEQUENCE</scope>
    <source>
        <strain evidence="8">CHS0354</strain>
        <tissue evidence="8">Mantle</tissue>
    </source>
</reference>
<evidence type="ECO:0000313" key="9">
    <source>
        <dbReference type="Proteomes" id="UP001195483"/>
    </source>
</evidence>
<proteinExistence type="predicted"/>
<evidence type="ECO:0000256" key="5">
    <source>
        <dbReference type="ARBA" id="ARBA00023136"/>
    </source>
</evidence>
<keyword evidence="3" id="KW-0732">Signal</keyword>
<organism evidence="8 9">
    <name type="scientific">Potamilus streckersoni</name>
    <dbReference type="NCBI Taxonomy" id="2493646"/>
    <lineage>
        <taxon>Eukaryota</taxon>
        <taxon>Metazoa</taxon>
        <taxon>Spiralia</taxon>
        <taxon>Lophotrochozoa</taxon>
        <taxon>Mollusca</taxon>
        <taxon>Bivalvia</taxon>
        <taxon>Autobranchia</taxon>
        <taxon>Heteroconchia</taxon>
        <taxon>Palaeoheterodonta</taxon>
        <taxon>Unionida</taxon>
        <taxon>Unionoidea</taxon>
        <taxon>Unionidae</taxon>
        <taxon>Ambleminae</taxon>
        <taxon>Lampsilini</taxon>
        <taxon>Potamilus</taxon>
    </lineage>
</organism>
<dbReference type="Proteomes" id="UP001195483">
    <property type="component" value="Unassembled WGS sequence"/>
</dbReference>
<reference evidence="8" key="1">
    <citation type="journal article" date="2021" name="Genome Biol. Evol.">
        <title>A High-Quality Reference Genome for a Parasitic Bivalve with Doubly Uniparental Inheritance (Bivalvia: Unionida).</title>
        <authorList>
            <person name="Smith C.H."/>
        </authorList>
    </citation>
    <scope>NUCLEOTIDE SEQUENCE</scope>
    <source>
        <strain evidence="8">CHS0354</strain>
    </source>
</reference>
<evidence type="ECO:0000256" key="3">
    <source>
        <dbReference type="ARBA" id="ARBA00022729"/>
    </source>
</evidence>
<dbReference type="PANTHER" id="PTHR31386:SF2">
    <property type="entry name" value="SIMILAR TO RIKEN CDNA 2510039O18"/>
    <property type="match status" value="1"/>
</dbReference>
<reference evidence="8" key="2">
    <citation type="journal article" date="2021" name="Genome Biol. Evol.">
        <title>Developing a high-quality reference genome for a parasitic bivalve with doubly uniparental inheritance (Bivalvia: Unionida).</title>
        <authorList>
            <person name="Smith C.H."/>
        </authorList>
    </citation>
    <scope>NUCLEOTIDE SEQUENCE</scope>
    <source>
        <strain evidence="8">CHS0354</strain>
        <tissue evidence="8">Mantle</tissue>
    </source>
</reference>
<evidence type="ECO:0000256" key="2">
    <source>
        <dbReference type="ARBA" id="ARBA00022692"/>
    </source>
</evidence>
<keyword evidence="9" id="KW-1185">Reference proteome</keyword>
<protein>
    <submittedName>
        <fullName evidence="8">Uncharacterized protein</fullName>
    </submittedName>
</protein>
<gene>
    <name evidence="8" type="ORF">CHS0354_030125</name>
</gene>
<keyword evidence="5 7" id="KW-0472">Membrane</keyword>
<feature type="transmembrane region" description="Helical" evidence="7">
    <location>
        <begin position="592"/>
        <end position="613"/>
    </location>
</feature>
<evidence type="ECO:0000256" key="1">
    <source>
        <dbReference type="ARBA" id="ARBA00004479"/>
    </source>
</evidence>
<name>A0AAE0W0K2_9BIVA</name>
<dbReference type="PANTHER" id="PTHR31386">
    <property type="entry name" value="UNCHARACTERIZED PROTEIN KIAA2013"/>
    <property type="match status" value="1"/>
</dbReference>
<evidence type="ECO:0000256" key="6">
    <source>
        <dbReference type="ARBA" id="ARBA00023180"/>
    </source>
</evidence>
<evidence type="ECO:0000256" key="4">
    <source>
        <dbReference type="ARBA" id="ARBA00022989"/>
    </source>
</evidence>
<keyword evidence="6" id="KW-0325">Glycoprotein</keyword>
<evidence type="ECO:0000256" key="7">
    <source>
        <dbReference type="SAM" id="Phobius"/>
    </source>
</evidence>